<proteinExistence type="predicted"/>
<accession>A0ABU6XE17</accession>
<sequence>PEILAIPLEIEEKIEEEKGEENSVITTDQELTNQELTMKNLVTANLHSYEDEIKEQHVLDAEEIEEGKASPIFSGNVDDARSRAEDGAREPLKSGGGF</sequence>
<dbReference type="Proteomes" id="UP001341840">
    <property type="component" value="Unassembled WGS sequence"/>
</dbReference>
<gene>
    <name evidence="2" type="ORF">PIB30_046019</name>
</gene>
<dbReference type="EMBL" id="JASCZI010211733">
    <property type="protein sequence ID" value="MED6196276.1"/>
    <property type="molecule type" value="Genomic_DNA"/>
</dbReference>
<comment type="caution">
    <text evidence="2">The sequence shown here is derived from an EMBL/GenBank/DDBJ whole genome shotgun (WGS) entry which is preliminary data.</text>
</comment>
<feature type="compositionally biased region" description="Basic and acidic residues" evidence="1">
    <location>
        <begin position="78"/>
        <end position="92"/>
    </location>
</feature>
<reference evidence="2 3" key="1">
    <citation type="journal article" date="2023" name="Plants (Basel)">
        <title>Bridging the Gap: Combining Genomics and Transcriptomics Approaches to Understand Stylosanthes scabra, an Orphan Legume from the Brazilian Caatinga.</title>
        <authorList>
            <person name="Ferreira-Neto J.R.C."/>
            <person name="da Silva M.D."/>
            <person name="Binneck E."/>
            <person name="de Melo N.F."/>
            <person name="da Silva R.H."/>
            <person name="de Melo A.L.T.M."/>
            <person name="Pandolfi V."/>
            <person name="Bustamante F.O."/>
            <person name="Brasileiro-Vidal A.C."/>
            <person name="Benko-Iseppon A.M."/>
        </authorList>
    </citation>
    <scope>NUCLEOTIDE SEQUENCE [LARGE SCALE GENOMIC DNA]</scope>
    <source>
        <tissue evidence="2">Leaves</tissue>
    </source>
</reference>
<name>A0ABU6XE17_9FABA</name>
<evidence type="ECO:0000313" key="2">
    <source>
        <dbReference type="EMBL" id="MED6196276.1"/>
    </source>
</evidence>
<feature type="non-terminal residue" evidence="2">
    <location>
        <position position="1"/>
    </location>
</feature>
<organism evidence="2 3">
    <name type="scientific">Stylosanthes scabra</name>
    <dbReference type="NCBI Taxonomy" id="79078"/>
    <lineage>
        <taxon>Eukaryota</taxon>
        <taxon>Viridiplantae</taxon>
        <taxon>Streptophyta</taxon>
        <taxon>Embryophyta</taxon>
        <taxon>Tracheophyta</taxon>
        <taxon>Spermatophyta</taxon>
        <taxon>Magnoliopsida</taxon>
        <taxon>eudicotyledons</taxon>
        <taxon>Gunneridae</taxon>
        <taxon>Pentapetalae</taxon>
        <taxon>rosids</taxon>
        <taxon>fabids</taxon>
        <taxon>Fabales</taxon>
        <taxon>Fabaceae</taxon>
        <taxon>Papilionoideae</taxon>
        <taxon>50 kb inversion clade</taxon>
        <taxon>dalbergioids sensu lato</taxon>
        <taxon>Dalbergieae</taxon>
        <taxon>Pterocarpus clade</taxon>
        <taxon>Stylosanthes</taxon>
    </lineage>
</organism>
<keyword evidence="3" id="KW-1185">Reference proteome</keyword>
<evidence type="ECO:0000313" key="3">
    <source>
        <dbReference type="Proteomes" id="UP001341840"/>
    </source>
</evidence>
<evidence type="ECO:0000256" key="1">
    <source>
        <dbReference type="SAM" id="MobiDB-lite"/>
    </source>
</evidence>
<feature type="region of interest" description="Disordered" evidence="1">
    <location>
        <begin position="62"/>
        <end position="98"/>
    </location>
</feature>
<protein>
    <submittedName>
        <fullName evidence="2">Uncharacterized protein</fullName>
    </submittedName>
</protein>